<feature type="compositionally biased region" description="Low complexity" evidence="1">
    <location>
        <begin position="27"/>
        <end position="38"/>
    </location>
</feature>
<evidence type="ECO:0000256" key="1">
    <source>
        <dbReference type="SAM" id="MobiDB-lite"/>
    </source>
</evidence>
<comment type="caution">
    <text evidence="2">The sequence shown here is derived from an EMBL/GenBank/DDBJ whole genome shotgun (WGS) entry which is preliminary data.</text>
</comment>
<feature type="region of interest" description="Disordered" evidence="1">
    <location>
        <begin position="1"/>
        <end position="73"/>
    </location>
</feature>
<feature type="non-terminal residue" evidence="2">
    <location>
        <position position="1"/>
    </location>
</feature>
<keyword evidence="3" id="KW-1185">Reference proteome</keyword>
<proteinExistence type="predicted"/>
<evidence type="ECO:0000313" key="2">
    <source>
        <dbReference type="EMBL" id="MPV37774.1"/>
    </source>
</evidence>
<feature type="compositionally biased region" description="Basic and acidic residues" evidence="1">
    <location>
        <begin position="63"/>
        <end position="73"/>
    </location>
</feature>
<dbReference type="EMBL" id="WHPC01000048">
    <property type="protein sequence ID" value="MPV37774.1"/>
    <property type="molecule type" value="Genomic_DNA"/>
</dbReference>
<organism evidence="2 3">
    <name type="scientific">Georgenia subflava</name>
    <dbReference type="NCBI Taxonomy" id="1622177"/>
    <lineage>
        <taxon>Bacteria</taxon>
        <taxon>Bacillati</taxon>
        <taxon>Actinomycetota</taxon>
        <taxon>Actinomycetes</taxon>
        <taxon>Micrococcales</taxon>
        <taxon>Bogoriellaceae</taxon>
        <taxon>Georgenia</taxon>
    </lineage>
</organism>
<sequence length="73" mass="7030">RGRREDADGGPAGDTAAAGEGAGTATGGADVTGAEAAGKAPVGDTQSSADRKPTTEADVSAETVDKDVKKEAE</sequence>
<accession>A0A6N7ERH3</accession>
<evidence type="ECO:0000313" key="3">
    <source>
        <dbReference type="Proteomes" id="UP000437709"/>
    </source>
</evidence>
<name>A0A6N7ERH3_9MICO</name>
<dbReference type="AlphaFoldDB" id="A0A6N7ERH3"/>
<dbReference type="Proteomes" id="UP000437709">
    <property type="component" value="Unassembled WGS sequence"/>
</dbReference>
<gene>
    <name evidence="2" type="ORF">GB881_12115</name>
</gene>
<reference evidence="2 3" key="1">
    <citation type="submission" date="2019-10" db="EMBL/GenBank/DDBJ databases">
        <title>Georgenia wutianyii sp. nov. and Georgenia yuyongxinii sp. nov. isolated from plateau pika (Ochotona curzoniae) in the Qinghai-Tibet plateau of China.</title>
        <authorList>
            <person name="Tian Z."/>
        </authorList>
    </citation>
    <scope>NUCLEOTIDE SEQUENCE [LARGE SCALE GENOMIC DNA]</scope>
    <source>
        <strain evidence="2 3">JCM 19765</strain>
    </source>
</reference>
<protein>
    <submittedName>
        <fullName evidence="2">Uncharacterized protein</fullName>
    </submittedName>
</protein>